<dbReference type="Proteomes" id="UP000887579">
    <property type="component" value="Unplaced"/>
</dbReference>
<dbReference type="WBParaSite" id="ES5_v2.g14168.t1">
    <property type="protein sequence ID" value="ES5_v2.g14168.t1"/>
    <property type="gene ID" value="ES5_v2.g14168"/>
</dbReference>
<proteinExistence type="predicted"/>
<accession>A0AC34FAM0</accession>
<evidence type="ECO:0000313" key="1">
    <source>
        <dbReference type="Proteomes" id="UP000887579"/>
    </source>
</evidence>
<name>A0AC34FAM0_9BILA</name>
<reference evidence="2" key="1">
    <citation type="submission" date="2022-11" db="UniProtKB">
        <authorList>
            <consortium name="WormBaseParasite"/>
        </authorList>
    </citation>
    <scope>IDENTIFICATION</scope>
</reference>
<evidence type="ECO:0000313" key="2">
    <source>
        <dbReference type="WBParaSite" id="ES5_v2.g14168.t1"/>
    </source>
</evidence>
<organism evidence="1 2">
    <name type="scientific">Panagrolaimus sp. ES5</name>
    <dbReference type="NCBI Taxonomy" id="591445"/>
    <lineage>
        <taxon>Eukaryota</taxon>
        <taxon>Metazoa</taxon>
        <taxon>Ecdysozoa</taxon>
        <taxon>Nematoda</taxon>
        <taxon>Chromadorea</taxon>
        <taxon>Rhabditida</taxon>
        <taxon>Tylenchina</taxon>
        <taxon>Panagrolaimomorpha</taxon>
        <taxon>Panagrolaimoidea</taxon>
        <taxon>Panagrolaimidae</taxon>
        <taxon>Panagrolaimus</taxon>
    </lineage>
</organism>
<sequence length="614" mass="68841">MFDLDIVGTVSGNLQIVLSVPIGGGIVIIAKALSISATLDLQKNQFRQPYLRVSGCELRAGYIDAKVTDLGLLTDSINFKYKQEMIGKAREVIQSTICSNLELIVKTQVNTKLAEIPKAVAVSDVLDYLDKDKEIPEKVRTRPLPFYEVHQPHPQQPQHQQSLLPPPQLPQLPQPLAYQFPQVPNIFGTFYYQRRWKRENNNHQRQIQRRGIAKIEEITPSISIPRKKEPSPPSQQHPSQQNDEDYDIWGHSSSTDNTSEKPAPPTAPSSINPQNLRVKHFPAPPAPPIQPRPTSPQATISRRELQSQNNNNNIQPLPQEDASLSKLIKLVDVNNLAKLFIDMDFIDSIAGEDYFSVGVDGLGFVSSSKSPTIVSTIQSTDISPRKLRFPGRIQRRNLDIILSDFTPNSLLIQAHRAKLLSIQITGETPMFGKLLRTNCSPDEICLSDTVSEAAELYPNRQLGAYIETLRPPKFGIKQDELNIHFVGLATFFLDDTKQTIGKIPFSTDVIIKMVTRSTRLQVSLHLENLIILEDLDFFELPASSLNGFRDAVKGSIENLARQVLVNGIDLSVIGRRFSNYGLTNFYLELLSEEMILLQADVDVFKLAFDSNNDV</sequence>
<protein>
    <submittedName>
        <fullName evidence="2">Lipid-binding serum glycoprotein C-terminal domain-containing protein</fullName>
    </submittedName>
</protein>